<dbReference type="AlphaFoldDB" id="A0A6A6P3V6"/>
<dbReference type="EMBL" id="MU001677">
    <property type="protein sequence ID" value="KAF2458487.1"/>
    <property type="molecule type" value="Genomic_DNA"/>
</dbReference>
<organism evidence="7 8">
    <name type="scientific">Lineolata rhizophorae</name>
    <dbReference type="NCBI Taxonomy" id="578093"/>
    <lineage>
        <taxon>Eukaryota</taxon>
        <taxon>Fungi</taxon>
        <taxon>Dikarya</taxon>
        <taxon>Ascomycota</taxon>
        <taxon>Pezizomycotina</taxon>
        <taxon>Dothideomycetes</taxon>
        <taxon>Dothideomycetes incertae sedis</taxon>
        <taxon>Lineolatales</taxon>
        <taxon>Lineolataceae</taxon>
        <taxon>Lineolata</taxon>
    </lineage>
</organism>
<feature type="compositionally biased region" description="Low complexity" evidence="5">
    <location>
        <begin position="626"/>
        <end position="635"/>
    </location>
</feature>
<name>A0A6A6P3V6_9PEZI</name>
<feature type="compositionally biased region" description="Basic and acidic residues" evidence="5">
    <location>
        <begin position="717"/>
        <end position="750"/>
    </location>
</feature>
<evidence type="ECO:0000256" key="1">
    <source>
        <dbReference type="ARBA" id="ARBA00022723"/>
    </source>
</evidence>
<evidence type="ECO:0000259" key="6">
    <source>
        <dbReference type="PROSITE" id="PS50103"/>
    </source>
</evidence>
<feature type="compositionally biased region" description="Low complexity" evidence="5">
    <location>
        <begin position="1057"/>
        <end position="1075"/>
    </location>
</feature>
<evidence type="ECO:0000256" key="4">
    <source>
        <dbReference type="PROSITE-ProRule" id="PRU00723"/>
    </source>
</evidence>
<dbReference type="Proteomes" id="UP000799766">
    <property type="component" value="Unassembled WGS sequence"/>
</dbReference>
<feature type="compositionally biased region" description="Basic and acidic residues" evidence="5">
    <location>
        <begin position="1"/>
        <end position="10"/>
    </location>
</feature>
<feature type="region of interest" description="Disordered" evidence="5">
    <location>
        <begin position="279"/>
        <end position="382"/>
    </location>
</feature>
<feature type="domain" description="C3H1-type" evidence="6">
    <location>
        <begin position="1148"/>
        <end position="1169"/>
    </location>
</feature>
<keyword evidence="2 4" id="KW-0863">Zinc-finger</keyword>
<evidence type="ECO:0000256" key="5">
    <source>
        <dbReference type="SAM" id="MobiDB-lite"/>
    </source>
</evidence>
<feature type="region of interest" description="Disordered" evidence="5">
    <location>
        <begin position="871"/>
        <end position="1141"/>
    </location>
</feature>
<feature type="region of interest" description="Disordered" evidence="5">
    <location>
        <begin position="183"/>
        <end position="243"/>
    </location>
</feature>
<feature type="compositionally biased region" description="Basic and acidic residues" evidence="5">
    <location>
        <begin position="794"/>
        <end position="803"/>
    </location>
</feature>
<dbReference type="GO" id="GO:0008270">
    <property type="term" value="F:zinc ion binding"/>
    <property type="evidence" value="ECO:0007669"/>
    <property type="project" value="UniProtKB-KW"/>
</dbReference>
<feature type="compositionally biased region" description="Acidic residues" evidence="5">
    <location>
        <begin position="343"/>
        <end position="367"/>
    </location>
</feature>
<feature type="compositionally biased region" description="Low complexity" evidence="5">
    <location>
        <begin position="920"/>
        <end position="930"/>
    </location>
</feature>
<evidence type="ECO:0000313" key="8">
    <source>
        <dbReference type="Proteomes" id="UP000799766"/>
    </source>
</evidence>
<dbReference type="InterPro" id="IPR036855">
    <property type="entry name" value="Znf_CCCH_sf"/>
</dbReference>
<keyword evidence="3 4" id="KW-0862">Zinc</keyword>
<dbReference type="SUPFAM" id="SSF90229">
    <property type="entry name" value="CCCH zinc finger"/>
    <property type="match status" value="1"/>
</dbReference>
<dbReference type="PROSITE" id="PS50103">
    <property type="entry name" value="ZF_C3H1"/>
    <property type="match status" value="1"/>
</dbReference>
<dbReference type="InterPro" id="IPR000571">
    <property type="entry name" value="Znf_CCCH"/>
</dbReference>
<keyword evidence="1 4" id="KW-0479">Metal-binding</keyword>
<keyword evidence="8" id="KW-1185">Reference proteome</keyword>
<feature type="compositionally biased region" description="Low complexity" evidence="5">
    <location>
        <begin position="938"/>
        <end position="947"/>
    </location>
</feature>
<evidence type="ECO:0000256" key="2">
    <source>
        <dbReference type="ARBA" id="ARBA00022771"/>
    </source>
</evidence>
<dbReference type="SMART" id="SM00356">
    <property type="entry name" value="ZnF_C3H1"/>
    <property type="match status" value="1"/>
</dbReference>
<accession>A0A6A6P3V6</accession>
<sequence length="1169" mass="126963">MSSNHVHLDDSLNLQDGGSNMFADPAALSGYNNLFPAAGQEQPFPDPAWSFQDPSQQLGGLSRSHSSTPAAFQPHQPWQTGQAPPQQNAVFDQQQGNNVYGRPFPNAPQQAPYHASSQYANHGSLQHQPAFDPSLVPTTSAMANASFGVELQPSTGTVAPQALQHAHGNAQTQGRTLQVEGRPLQAEARHSQTDVRIPQTPKQASSQRPARPLQIASSSTPPQRPQDQEVSKFIPAPPGHRQGRFLVIDSDKLSAATQSRPLHQFLHVGEVVADINTSKMAIPPHTPRKSRNELKALAGGDPKLLAKISKTPSKKAKGTTPKPAKAKRPTTAPSATGSVKEESESESEYDSSSDESEYESSDSELDIVETSPLPATRPKDPAQAVRYDTIKAVWRPRKKPAEAPQIRIALKEFWEVVRTIRDRWRSDTAAAKEAEEAKKPKGDVDTLKSRVQLQRALMEMALKTALEHGHPDIIELFGENQAFLLLVYQFLADRVRENDYNGILSVAALELLAKCTTLTSDTIEKAKLDKVFQRYGKRGDDRTKSLVKLINEHASKAGKANASRTDKTEPQDKDAKPAVKPDPDRRAAEVVAGVKRPRASEAPTQPAKRAMSATGQPSTAAKVPSTTNAKATAAALEKRAVSDKPAGAASKPAGQKLMSKGTSSFFSSLQSATKKPPAPAPAPAKPAAAAAPTEKKPAAPQAPMRTFFADTMANLTKPKEKTEEPAKPEENRPPETEEERAKRLRKEERRRLRVTFKPDDKLVSVRFFTHDPDEEIGHNESMLRDAGDIGGEGRMFKQHKDQTDVDDEDDVVKEEALREFKALRIVDFGVVDEDERSRNYAPYGGGVREPTCPARDAELERERGTLMVYYATPSDIPPCPREPNDLHAEQSTETVDFGTPPEEILARAPGYKRPQPEAPPASSSAPDISALLSVLGGPAQQPVQQPAQPQPAPNSLEAIFATFAAPSQQQQPVLQPPTQSALMAALQPQAPQLAQQQHAQQPAQQQQAADLQAILAALGQSQPQQQQQVAPQLPAFNLAPQPQQTTGAPDLNAILASLQSQPQQSQQQPQFSFSPPTQPANGGGDGHYEHPERKRLRETGGAEHEDGSHRYGKGGDHHNHHGGGGGGKKGKWGGSGKNKKHPKQFIYPCKFFAEGKCKKGDECTFLHEK</sequence>
<protein>
    <recommendedName>
        <fullName evidence="6">C3H1-type domain-containing protein</fullName>
    </recommendedName>
</protein>
<reference evidence="7" key="1">
    <citation type="journal article" date="2020" name="Stud. Mycol.">
        <title>101 Dothideomycetes genomes: a test case for predicting lifestyles and emergence of pathogens.</title>
        <authorList>
            <person name="Haridas S."/>
            <person name="Albert R."/>
            <person name="Binder M."/>
            <person name="Bloem J."/>
            <person name="Labutti K."/>
            <person name="Salamov A."/>
            <person name="Andreopoulos B."/>
            <person name="Baker S."/>
            <person name="Barry K."/>
            <person name="Bills G."/>
            <person name="Bluhm B."/>
            <person name="Cannon C."/>
            <person name="Castanera R."/>
            <person name="Culley D."/>
            <person name="Daum C."/>
            <person name="Ezra D."/>
            <person name="Gonzalez J."/>
            <person name="Henrissat B."/>
            <person name="Kuo A."/>
            <person name="Liang C."/>
            <person name="Lipzen A."/>
            <person name="Lutzoni F."/>
            <person name="Magnuson J."/>
            <person name="Mondo S."/>
            <person name="Nolan M."/>
            <person name="Ohm R."/>
            <person name="Pangilinan J."/>
            <person name="Park H.-J."/>
            <person name="Ramirez L."/>
            <person name="Alfaro M."/>
            <person name="Sun H."/>
            <person name="Tritt A."/>
            <person name="Yoshinaga Y."/>
            <person name="Zwiers L.-H."/>
            <person name="Turgeon B."/>
            <person name="Goodwin S."/>
            <person name="Spatafora J."/>
            <person name="Crous P."/>
            <person name="Grigoriev I."/>
        </authorList>
    </citation>
    <scope>NUCLEOTIDE SEQUENCE</scope>
    <source>
        <strain evidence="7">ATCC 16933</strain>
    </source>
</reference>
<feature type="compositionally biased region" description="Polar residues" evidence="5">
    <location>
        <begin position="660"/>
        <end position="671"/>
    </location>
</feature>
<feature type="compositionally biased region" description="Basic and acidic residues" evidence="5">
    <location>
        <begin position="564"/>
        <end position="588"/>
    </location>
</feature>
<feature type="compositionally biased region" description="Polar residues" evidence="5">
    <location>
        <begin position="52"/>
        <end position="98"/>
    </location>
</feature>
<feature type="compositionally biased region" description="Basic and acidic residues" evidence="5">
    <location>
        <begin position="1086"/>
        <end position="1117"/>
    </location>
</feature>
<gene>
    <name evidence="7" type="ORF">BDY21DRAFT_362739</name>
</gene>
<dbReference type="OrthoDB" id="4347at2759"/>
<feature type="compositionally biased region" description="Low complexity" evidence="5">
    <location>
        <begin position="966"/>
        <end position="1035"/>
    </location>
</feature>
<feature type="compositionally biased region" description="Low complexity" evidence="5">
    <location>
        <begin position="685"/>
        <end position="703"/>
    </location>
</feature>
<feature type="compositionally biased region" description="Basic and acidic residues" evidence="5">
    <location>
        <begin position="773"/>
        <end position="787"/>
    </location>
</feature>
<feature type="compositionally biased region" description="Low complexity" evidence="5">
    <location>
        <begin position="318"/>
        <end position="336"/>
    </location>
</feature>
<evidence type="ECO:0000313" key="7">
    <source>
        <dbReference type="EMBL" id="KAF2458487.1"/>
    </source>
</evidence>
<evidence type="ECO:0000256" key="3">
    <source>
        <dbReference type="ARBA" id="ARBA00022833"/>
    </source>
</evidence>
<feature type="zinc finger region" description="C3H1-type" evidence="4">
    <location>
        <begin position="1148"/>
        <end position="1169"/>
    </location>
</feature>
<feature type="region of interest" description="Disordered" evidence="5">
    <location>
        <begin position="554"/>
        <end position="750"/>
    </location>
</feature>
<feature type="region of interest" description="Disordered" evidence="5">
    <location>
        <begin position="836"/>
        <end position="855"/>
    </location>
</feature>
<feature type="region of interest" description="Disordered" evidence="5">
    <location>
        <begin position="1"/>
        <end position="116"/>
    </location>
</feature>
<feature type="compositionally biased region" description="Gly residues" evidence="5">
    <location>
        <begin position="1122"/>
        <end position="1136"/>
    </location>
</feature>
<feature type="region of interest" description="Disordered" evidence="5">
    <location>
        <begin position="773"/>
        <end position="810"/>
    </location>
</feature>
<dbReference type="Pfam" id="PF18345">
    <property type="entry name" value="zf_CCCH_4"/>
    <property type="match status" value="1"/>
</dbReference>
<proteinExistence type="predicted"/>